<evidence type="ECO:0000256" key="5">
    <source>
        <dbReference type="NCBIfam" id="TIGR00020"/>
    </source>
</evidence>
<keyword evidence="3 4" id="KW-0648">Protein biosynthesis</keyword>
<evidence type="ECO:0000259" key="7">
    <source>
        <dbReference type="PROSITE" id="PS00745"/>
    </source>
</evidence>
<protein>
    <recommendedName>
        <fullName evidence="4 5">Peptide chain release factor 2</fullName>
        <shortName evidence="4">RF-2</shortName>
    </recommendedName>
</protein>
<reference evidence="9 11" key="2">
    <citation type="submission" date="2018-06" db="EMBL/GenBank/DDBJ databases">
        <authorList>
            <consortium name="Pathogen Informatics"/>
            <person name="Doyle S."/>
        </authorList>
    </citation>
    <scope>NUCLEOTIDE SEQUENCE [LARGE SCALE GENOMIC DNA]</scope>
    <source>
        <strain evidence="9 11">NCTC13291</strain>
    </source>
</reference>
<feature type="coiled-coil region" evidence="6">
    <location>
        <begin position="68"/>
        <end position="111"/>
    </location>
</feature>
<sequence length="376" mass="41164">MRADAEALKGQIEESVNLLRRHLDWDAATVRLTELNARAEDPTLWNDADEAGRVMRERGRLADQIEGVARLQQDVRDALDLIELAEAEGDAATADAAVADLKALAAEAKRREIESLLSGEADANDAFLEVNAGAGGTEAQDWAEMLRRMYTRWAEKRGYKVTITEESEGEQAGIKSATLQISGPNAYGWLKTESGVHRLVRISPFDAAARRQTSFASVYVYPVIDDRIEIEINPADLKTDTFRASGAGGQHVNKTESGVRFTHIPTGIVVASTQDRSQHRNRAIAMDMLRARLYELELSKREAISAGVEASKTDIGWGHQIRSYVLQPYQMVKDLRTSVEKGNPAAVLDGDLDEFMAAALAQRVGGTRSEASASAI</sequence>
<dbReference type="InterPro" id="IPR045853">
    <property type="entry name" value="Pep_chain_release_fac_I_sf"/>
</dbReference>
<proteinExistence type="inferred from homology"/>
<dbReference type="Proteomes" id="UP000054844">
    <property type="component" value="Unassembled WGS sequence"/>
</dbReference>
<dbReference type="InterPro" id="IPR004374">
    <property type="entry name" value="PrfB"/>
</dbReference>
<dbReference type="STRING" id="207340.APZ41_015240"/>
<dbReference type="EMBL" id="UGVN01000001">
    <property type="protein sequence ID" value="SUE40708.1"/>
    <property type="molecule type" value="Genomic_DNA"/>
</dbReference>
<dbReference type="RefSeq" id="WP_019462009.1">
    <property type="nucleotide sequence ID" value="NZ_AP031462.1"/>
</dbReference>
<evidence type="ECO:0000313" key="10">
    <source>
        <dbReference type="Proteomes" id="UP000054844"/>
    </source>
</evidence>
<dbReference type="HAMAP" id="MF_00094">
    <property type="entry name" value="Rel_fac_2"/>
    <property type="match status" value="1"/>
</dbReference>
<dbReference type="Gene3D" id="1.20.58.410">
    <property type="entry name" value="Release factor"/>
    <property type="match status" value="1"/>
</dbReference>
<dbReference type="PROSITE" id="PS00745">
    <property type="entry name" value="RF_PROK_I"/>
    <property type="match status" value="1"/>
</dbReference>
<dbReference type="OrthoDB" id="9806673at2"/>
<dbReference type="GO" id="GO:0005737">
    <property type="term" value="C:cytoplasm"/>
    <property type="evidence" value="ECO:0007669"/>
    <property type="project" value="UniProtKB-SubCell"/>
</dbReference>
<keyword evidence="10" id="KW-1185">Reference proteome</keyword>
<evidence type="ECO:0000256" key="1">
    <source>
        <dbReference type="ARBA" id="ARBA00010835"/>
    </source>
</evidence>
<dbReference type="SMART" id="SM00937">
    <property type="entry name" value="PCRF"/>
    <property type="match status" value="1"/>
</dbReference>
<dbReference type="NCBIfam" id="TIGR00020">
    <property type="entry name" value="prfB"/>
    <property type="match status" value="1"/>
</dbReference>
<keyword evidence="2 4" id="KW-0488">Methylation</keyword>
<dbReference type="InterPro" id="IPR005139">
    <property type="entry name" value="PCRF"/>
</dbReference>
<dbReference type="EMBL" id="LLWF02000060">
    <property type="protein sequence ID" value="ONH82307.1"/>
    <property type="molecule type" value="Genomic_DNA"/>
</dbReference>
<dbReference type="PANTHER" id="PTHR43116:SF3">
    <property type="entry name" value="CLASS I PEPTIDE CHAIN RELEASE FACTOR"/>
    <property type="match status" value="1"/>
</dbReference>
<dbReference type="FunFam" id="3.30.160.20:FF:000004">
    <property type="entry name" value="Peptide chain release factor 1"/>
    <property type="match status" value="1"/>
</dbReference>
<evidence type="ECO:0000256" key="2">
    <source>
        <dbReference type="ARBA" id="ARBA00022481"/>
    </source>
</evidence>
<accession>A0A1S8D3A6</accession>
<feature type="modified residue" description="N5-methylglutamine" evidence="4">
    <location>
        <position position="250"/>
    </location>
</feature>
<evidence type="ECO:0000256" key="3">
    <source>
        <dbReference type="ARBA" id="ARBA00022917"/>
    </source>
</evidence>
<gene>
    <name evidence="4 9" type="primary">prfB</name>
    <name evidence="8" type="ORF">APZ41_015240</name>
    <name evidence="9" type="ORF">NCTC13291_02277</name>
</gene>
<dbReference type="Pfam" id="PF03462">
    <property type="entry name" value="PCRF"/>
    <property type="match status" value="1"/>
</dbReference>
<dbReference type="Gene3D" id="3.30.160.20">
    <property type="match status" value="1"/>
</dbReference>
<evidence type="ECO:0000313" key="11">
    <source>
        <dbReference type="Proteomes" id="UP000254919"/>
    </source>
</evidence>
<dbReference type="InterPro" id="IPR000352">
    <property type="entry name" value="Pep_chain_release_fac_I"/>
</dbReference>
<dbReference type="Gene3D" id="3.30.70.1660">
    <property type="match status" value="1"/>
</dbReference>
<dbReference type="AlphaFoldDB" id="A0A1S8D3A6"/>
<reference evidence="8 10" key="1">
    <citation type="submission" date="2016-12" db="EMBL/GenBank/DDBJ databases">
        <title>Draft genome sequence of Roseomonas mucosa strain AU37, isolated from a peripheral intravenous catheter.</title>
        <authorList>
            <person name="Choudhury M.A."/>
            <person name="Sidjabat H.E."/>
            <person name="Wailan A.M."/>
            <person name="Zhang L."/>
            <person name="Marsh N.M."/>
            <person name="Rickard C.M."/>
            <person name="Davies M."/>
            <person name="Mcmillan D.J."/>
        </authorList>
    </citation>
    <scope>NUCLEOTIDE SEQUENCE [LARGE SCALE GENOMIC DNA]</scope>
    <source>
        <strain evidence="8 10">SAVE376</strain>
    </source>
</reference>
<evidence type="ECO:0000313" key="8">
    <source>
        <dbReference type="EMBL" id="ONH82307.1"/>
    </source>
</evidence>
<keyword evidence="4" id="KW-0963">Cytoplasm</keyword>
<dbReference type="GO" id="GO:0016149">
    <property type="term" value="F:translation release factor activity, codon specific"/>
    <property type="evidence" value="ECO:0007669"/>
    <property type="project" value="UniProtKB-UniRule"/>
</dbReference>
<comment type="function">
    <text evidence="4">Peptide chain release factor 2 directs the termination of translation in response to the peptide chain termination codons UGA and UAA.</text>
</comment>
<dbReference type="SUPFAM" id="SSF75620">
    <property type="entry name" value="Release factor"/>
    <property type="match status" value="1"/>
</dbReference>
<dbReference type="GeneID" id="99633324"/>
<dbReference type="PANTHER" id="PTHR43116">
    <property type="entry name" value="PEPTIDE CHAIN RELEASE FACTOR 2"/>
    <property type="match status" value="1"/>
</dbReference>
<organism evidence="8 10">
    <name type="scientific">Roseomonas mucosa</name>
    <dbReference type="NCBI Taxonomy" id="207340"/>
    <lineage>
        <taxon>Bacteria</taxon>
        <taxon>Pseudomonadati</taxon>
        <taxon>Pseudomonadota</taxon>
        <taxon>Alphaproteobacteria</taxon>
        <taxon>Acetobacterales</taxon>
        <taxon>Roseomonadaceae</taxon>
        <taxon>Roseomonas</taxon>
    </lineage>
</organism>
<dbReference type="Pfam" id="PF00472">
    <property type="entry name" value="RF-1"/>
    <property type="match status" value="1"/>
</dbReference>
<comment type="subcellular location">
    <subcellularLocation>
        <location evidence="4">Cytoplasm</location>
    </subcellularLocation>
</comment>
<name>A0A1S8D3A6_9PROT</name>
<evidence type="ECO:0000256" key="4">
    <source>
        <dbReference type="HAMAP-Rule" id="MF_00094"/>
    </source>
</evidence>
<evidence type="ECO:0000313" key="9">
    <source>
        <dbReference type="EMBL" id="SUE40708.1"/>
    </source>
</evidence>
<comment type="PTM">
    <text evidence="4">Methylated by PrmC. Methylation increases the termination efficiency of RF2.</text>
</comment>
<dbReference type="Proteomes" id="UP000254919">
    <property type="component" value="Unassembled WGS sequence"/>
</dbReference>
<comment type="similarity">
    <text evidence="1 4">Belongs to the prokaryotic/mitochondrial release factor family.</text>
</comment>
<evidence type="ECO:0000256" key="6">
    <source>
        <dbReference type="SAM" id="Coils"/>
    </source>
</evidence>
<keyword evidence="6" id="KW-0175">Coiled coil</keyword>
<feature type="domain" description="Prokaryotic-type class I peptide chain release factors" evidence="7">
    <location>
        <begin position="243"/>
        <end position="259"/>
    </location>
</feature>